<dbReference type="PANTHER" id="PTHR12304">
    <property type="entry name" value="INOSINE-URIDINE PREFERRING NUCLEOSIDE HYDROLASE"/>
    <property type="match status" value="1"/>
</dbReference>
<proteinExistence type="predicted"/>
<organism evidence="4 5">
    <name type="scientific">Actinomadura chokoriensis</name>
    <dbReference type="NCBI Taxonomy" id="454156"/>
    <lineage>
        <taxon>Bacteria</taxon>
        <taxon>Bacillati</taxon>
        <taxon>Actinomycetota</taxon>
        <taxon>Actinomycetes</taxon>
        <taxon>Streptosporangiales</taxon>
        <taxon>Thermomonosporaceae</taxon>
        <taxon>Actinomadura</taxon>
    </lineage>
</organism>
<dbReference type="Gene3D" id="3.90.245.10">
    <property type="entry name" value="Ribonucleoside hydrolase-like"/>
    <property type="match status" value="1"/>
</dbReference>
<dbReference type="RefSeq" id="WP_371945975.1">
    <property type="nucleotide sequence ID" value="NZ_JAXCEH010000037.1"/>
</dbReference>
<name>A0ABV4R9Z0_9ACTN</name>
<dbReference type="EMBL" id="JAXCEH010000037">
    <property type="protein sequence ID" value="MFA1558945.1"/>
    <property type="molecule type" value="Genomic_DNA"/>
</dbReference>
<evidence type="ECO:0000259" key="3">
    <source>
        <dbReference type="Pfam" id="PF01156"/>
    </source>
</evidence>
<dbReference type="InterPro" id="IPR023186">
    <property type="entry name" value="IUNH"/>
</dbReference>
<dbReference type="GO" id="GO:0016787">
    <property type="term" value="F:hydrolase activity"/>
    <property type="evidence" value="ECO:0007669"/>
    <property type="project" value="UniProtKB-KW"/>
</dbReference>
<protein>
    <submittedName>
        <fullName evidence="4">Nucleoside hydrolase</fullName>
    </submittedName>
</protein>
<dbReference type="Pfam" id="PF01156">
    <property type="entry name" value="IU_nuc_hydro"/>
    <property type="match status" value="1"/>
</dbReference>
<gene>
    <name evidence="4" type="ORF">SM436_35085</name>
</gene>
<dbReference type="PANTHER" id="PTHR12304:SF4">
    <property type="entry name" value="URIDINE NUCLEOSIDASE"/>
    <property type="match status" value="1"/>
</dbReference>
<evidence type="ECO:0000256" key="1">
    <source>
        <dbReference type="ARBA" id="ARBA00022801"/>
    </source>
</evidence>
<evidence type="ECO:0000313" key="5">
    <source>
        <dbReference type="Proteomes" id="UP001569904"/>
    </source>
</evidence>
<feature type="domain" description="Inosine/uridine-preferring nucleoside hydrolase" evidence="3">
    <location>
        <begin position="2"/>
        <end position="151"/>
    </location>
</feature>
<dbReference type="SUPFAM" id="SSF53590">
    <property type="entry name" value="Nucleoside hydrolase"/>
    <property type="match status" value="1"/>
</dbReference>
<evidence type="ECO:0000256" key="2">
    <source>
        <dbReference type="ARBA" id="ARBA00023295"/>
    </source>
</evidence>
<evidence type="ECO:0000313" key="4">
    <source>
        <dbReference type="EMBL" id="MFA1558945.1"/>
    </source>
</evidence>
<sequence>MGRLIVMGGAFGGGNITAAVEFNIWSDPEAARRVLAGSAVPTTLVPLDLTHRILVPLDCLNALARSGPVDSALASLTSPGRAHYRHELGVDALIGHDEVAVAEAIWPGTLDCRSPTVDVECGQGRTCGATIADHRLGGQDQSAGRKIQVAVDLA</sequence>
<keyword evidence="2" id="KW-0326">Glycosidase</keyword>
<dbReference type="InterPro" id="IPR036452">
    <property type="entry name" value="Ribo_hydro-like"/>
</dbReference>
<comment type="caution">
    <text evidence="4">The sequence shown here is derived from an EMBL/GenBank/DDBJ whole genome shotgun (WGS) entry which is preliminary data.</text>
</comment>
<reference evidence="4 5" key="1">
    <citation type="submission" date="2023-11" db="EMBL/GenBank/DDBJ databases">
        <title>Actinomadura monticuli sp. nov., isolated from volcanic ash.</title>
        <authorList>
            <person name="Lee S.D."/>
            <person name="Yang H."/>
            <person name="Kim I.S."/>
        </authorList>
    </citation>
    <scope>NUCLEOTIDE SEQUENCE [LARGE SCALE GENOMIC DNA]</scope>
    <source>
        <strain evidence="4 5">DSM 45346</strain>
    </source>
</reference>
<dbReference type="Proteomes" id="UP001569904">
    <property type="component" value="Unassembled WGS sequence"/>
</dbReference>
<keyword evidence="1 4" id="KW-0378">Hydrolase</keyword>
<keyword evidence="5" id="KW-1185">Reference proteome</keyword>
<accession>A0ABV4R9Z0</accession>
<dbReference type="InterPro" id="IPR001910">
    <property type="entry name" value="Inosine/uridine_hydrolase_dom"/>
</dbReference>